<protein>
    <submittedName>
        <fullName evidence="1">Uncharacterized protein</fullName>
    </submittedName>
</protein>
<proteinExistence type="predicted"/>
<gene>
    <name evidence="1" type="ORF">HNQ73_001420</name>
</gene>
<sequence length="87" mass="9812">MGSPVTNTLPIRNLGLTPEEEREIRMACIRIPHLAVSPQAQTYARLDAGEPPRRFRYRNVASGFTADLMVDDEGLVVDHPGLWRRRG</sequence>
<dbReference type="SUPFAM" id="SSF159275">
    <property type="entry name" value="PA1994-like"/>
    <property type="match status" value="1"/>
</dbReference>
<name>A0A841K5L4_9HYPH</name>
<organism evidence="1 2">
    <name type="scientific">Chelatococcus composti</name>
    <dbReference type="NCBI Taxonomy" id="1743235"/>
    <lineage>
        <taxon>Bacteria</taxon>
        <taxon>Pseudomonadati</taxon>
        <taxon>Pseudomonadota</taxon>
        <taxon>Alphaproteobacteria</taxon>
        <taxon>Hyphomicrobiales</taxon>
        <taxon>Chelatococcaceae</taxon>
        <taxon>Chelatococcus</taxon>
    </lineage>
</organism>
<reference evidence="1 2" key="1">
    <citation type="submission" date="2020-08" db="EMBL/GenBank/DDBJ databases">
        <title>Genomic Encyclopedia of Type Strains, Phase IV (KMG-IV): sequencing the most valuable type-strain genomes for metagenomic binning, comparative biology and taxonomic classification.</title>
        <authorList>
            <person name="Goeker M."/>
        </authorList>
    </citation>
    <scope>NUCLEOTIDE SEQUENCE [LARGE SCALE GENOMIC DNA]</scope>
    <source>
        <strain evidence="1 2">DSM 101465</strain>
    </source>
</reference>
<dbReference type="EMBL" id="JACHEH010000003">
    <property type="protein sequence ID" value="MBB6167797.1"/>
    <property type="molecule type" value="Genomic_DNA"/>
</dbReference>
<dbReference type="AlphaFoldDB" id="A0A841K5L4"/>
<keyword evidence="2" id="KW-1185">Reference proteome</keyword>
<dbReference type="Proteomes" id="UP000588017">
    <property type="component" value="Unassembled WGS sequence"/>
</dbReference>
<dbReference type="InterPro" id="IPR009467">
    <property type="entry name" value="Glycolipid-bd_prot_put"/>
</dbReference>
<evidence type="ECO:0000313" key="1">
    <source>
        <dbReference type="EMBL" id="MBB6167797.1"/>
    </source>
</evidence>
<accession>A0A841K5L4</accession>
<evidence type="ECO:0000313" key="2">
    <source>
        <dbReference type="Proteomes" id="UP000588017"/>
    </source>
</evidence>
<comment type="caution">
    <text evidence="1">The sequence shown here is derived from an EMBL/GenBank/DDBJ whole genome shotgun (WGS) entry which is preliminary data.</text>
</comment>
<dbReference type="Pfam" id="PF06475">
    <property type="entry name" value="Glycolipid_bind"/>
    <property type="match status" value="1"/>
</dbReference>